<dbReference type="SMART" id="SM00389">
    <property type="entry name" value="HOX"/>
    <property type="match status" value="1"/>
</dbReference>
<proteinExistence type="predicted"/>
<dbReference type="EMBL" id="JPKZ01001613">
    <property type="protein sequence ID" value="KHN80957.1"/>
    <property type="molecule type" value="Genomic_DNA"/>
</dbReference>
<dbReference type="InterPro" id="IPR009057">
    <property type="entry name" value="Homeodomain-like_sf"/>
</dbReference>
<dbReference type="PROSITE" id="PS50071">
    <property type="entry name" value="HOMEOBOX_2"/>
    <property type="match status" value="1"/>
</dbReference>
<dbReference type="GO" id="GO:0000981">
    <property type="term" value="F:DNA-binding transcription factor activity, RNA polymerase II-specific"/>
    <property type="evidence" value="ECO:0007669"/>
    <property type="project" value="InterPro"/>
</dbReference>
<dbReference type="InterPro" id="IPR001356">
    <property type="entry name" value="HD"/>
</dbReference>
<dbReference type="Pfam" id="PF00046">
    <property type="entry name" value="Homeodomain"/>
    <property type="match status" value="1"/>
</dbReference>
<dbReference type="PANTHER" id="PTHR45793:SF25">
    <property type="entry name" value="HOMEOBOX PROTEIN CEH-36"/>
    <property type="match status" value="1"/>
</dbReference>
<name>A0A0B2VHK5_TOXCA</name>
<dbReference type="InterPro" id="IPR017970">
    <property type="entry name" value="Homeobox_CS"/>
</dbReference>
<feature type="region of interest" description="Disordered" evidence="7">
    <location>
        <begin position="132"/>
        <end position="253"/>
    </location>
</feature>
<sequence length="253" mass="28443">MSRRRGKALQHFANLCHLKTIRCVMMYNGFPFPFYASQFLYQTPQSFGYIPQLATVTSTSPSTHSYASTNVGVMHKGRRGRTTFTRNQLQMLEALYATTRYPDVFSRQKLADEINLNETRVQVWFKNRRAKSRLQRKQKATSETSTPDEIANQEPESTTASDQKNNLETQLPSCPSTGQYSQESSPCDQKTISKEGISTPQTSANHSSSFTDTSWSSSVQTTPPPMQTLFCDGTSGFGLQDENPFFTSQSFSS</sequence>
<accession>A0A0B2VHK5</accession>
<comment type="subcellular location">
    <subcellularLocation>
        <location evidence="1 5 6">Nucleus</location>
    </subcellularLocation>
</comment>
<evidence type="ECO:0000256" key="2">
    <source>
        <dbReference type="ARBA" id="ARBA00023125"/>
    </source>
</evidence>
<dbReference type="PANTHER" id="PTHR45793">
    <property type="entry name" value="HOMEOBOX PROTEIN"/>
    <property type="match status" value="1"/>
</dbReference>
<comment type="caution">
    <text evidence="9">The sequence shown here is derived from an EMBL/GenBank/DDBJ whole genome shotgun (WGS) entry which is preliminary data.</text>
</comment>
<feature type="DNA-binding region" description="Homeobox" evidence="5">
    <location>
        <begin position="77"/>
        <end position="136"/>
    </location>
</feature>
<dbReference type="Proteomes" id="UP000031036">
    <property type="component" value="Unassembled WGS sequence"/>
</dbReference>
<dbReference type="SUPFAM" id="SSF46689">
    <property type="entry name" value="Homeodomain-like"/>
    <property type="match status" value="1"/>
</dbReference>
<dbReference type="Gene3D" id="1.10.10.60">
    <property type="entry name" value="Homeodomain-like"/>
    <property type="match status" value="1"/>
</dbReference>
<dbReference type="GO" id="GO:0005634">
    <property type="term" value="C:nucleus"/>
    <property type="evidence" value="ECO:0007669"/>
    <property type="project" value="UniProtKB-SubCell"/>
</dbReference>
<organism evidence="9 10">
    <name type="scientific">Toxocara canis</name>
    <name type="common">Canine roundworm</name>
    <dbReference type="NCBI Taxonomy" id="6265"/>
    <lineage>
        <taxon>Eukaryota</taxon>
        <taxon>Metazoa</taxon>
        <taxon>Ecdysozoa</taxon>
        <taxon>Nematoda</taxon>
        <taxon>Chromadorea</taxon>
        <taxon>Rhabditida</taxon>
        <taxon>Spirurina</taxon>
        <taxon>Ascaridomorpha</taxon>
        <taxon>Ascaridoidea</taxon>
        <taxon>Toxocaridae</taxon>
        <taxon>Toxocara</taxon>
    </lineage>
</organism>
<evidence type="ECO:0000313" key="10">
    <source>
        <dbReference type="Proteomes" id="UP000031036"/>
    </source>
</evidence>
<reference evidence="9 10" key="1">
    <citation type="submission" date="2014-11" db="EMBL/GenBank/DDBJ databases">
        <title>Genetic blueprint of the zoonotic pathogen Toxocara canis.</title>
        <authorList>
            <person name="Zhu X.-Q."/>
            <person name="Korhonen P.K."/>
            <person name="Cai H."/>
            <person name="Young N.D."/>
            <person name="Nejsum P."/>
            <person name="von Samson-Himmelstjerna G."/>
            <person name="Boag P.R."/>
            <person name="Tan P."/>
            <person name="Li Q."/>
            <person name="Min J."/>
            <person name="Yang Y."/>
            <person name="Wang X."/>
            <person name="Fang X."/>
            <person name="Hall R.S."/>
            <person name="Hofmann A."/>
            <person name="Sternberg P.W."/>
            <person name="Jex A.R."/>
            <person name="Gasser R.B."/>
        </authorList>
    </citation>
    <scope>NUCLEOTIDE SEQUENCE [LARGE SCALE GENOMIC DNA]</scope>
    <source>
        <strain evidence="9">PN_DK_2014</strain>
    </source>
</reference>
<dbReference type="CDD" id="cd00086">
    <property type="entry name" value="homeodomain"/>
    <property type="match status" value="1"/>
</dbReference>
<dbReference type="AlphaFoldDB" id="A0A0B2VHK5"/>
<feature type="compositionally biased region" description="Low complexity" evidence="7">
    <location>
        <begin position="207"/>
        <end position="218"/>
    </location>
</feature>
<gene>
    <name evidence="9" type="primary">ceh-37</name>
    <name evidence="9" type="ORF">Tcan_06078</name>
</gene>
<evidence type="ECO:0000256" key="5">
    <source>
        <dbReference type="PROSITE-ProRule" id="PRU00108"/>
    </source>
</evidence>
<protein>
    <submittedName>
        <fullName evidence="9">Homeobox protein ceh-37</fullName>
    </submittedName>
</protein>
<evidence type="ECO:0000256" key="3">
    <source>
        <dbReference type="ARBA" id="ARBA00023155"/>
    </source>
</evidence>
<evidence type="ECO:0000256" key="7">
    <source>
        <dbReference type="SAM" id="MobiDB-lite"/>
    </source>
</evidence>
<dbReference type="PROSITE" id="PS00027">
    <property type="entry name" value="HOMEOBOX_1"/>
    <property type="match status" value="1"/>
</dbReference>
<feature type="domain" description="Homeobox" evidence="8">
    <location>
        <begin position="75"/>
        <end position="135"/>
    </location>
</feature>
<dbReference type="GO" id="GO:0000978">
    <property type="term" value="F:RNA polymerase II cis-regulatory region sequence-specific DNA binding"/>
    <property type="evidence" value="ECO:0007669"/>
    <property type="project" value="TreeGrafter"/>
</dbReference>
<dbReference type="STRING" id="6265.A0A0B2VHK5"/>
<evidence type="ECO:0000313" key="9">
    <source>
        <dbReference type="EMBL" id="KHN80957.1"/>
    </source>
</evidence>
<dbReference type="OrthoDB" id="6159439at2759"/>
<keyword evidence="3 5" id="KW-0371">Homeobox</keyword>
<evidence type="ECO:0000256" key="6">
    <source>
        <dbReference type="RuleBase" id="RU000682"/>
    </source>
</evidence>
<feature type="compositionally biased region" description="Polar residues" evidence="7">
    <location>
        <begin position="154"/>
        <end position="206"/>
    </location>
</feature>
<keyword evidence="2 5" id="KW-0238">DNA-binding</keyword>
<evidence type="ECO:0000259" key="8">
    <source>
        <dbReference type="PROSITE" id="PS50071"/>
    </source>
</evidence>
<keyword evidence="4 5" id="KW-0539">Nucleus</keyword>
<evidence type="ECO:0000256" key="4">
    <source>
        <dbReference type="ARBA" id="ARBA00023242"/>
    </source>
</evidence>
<keyword evidence="10" id="KW-1185">Reference proteome</keyword>
<evidence type="ECO:0000256" key="1">
    <source>
        <dbReference type="ARBA" id="ARBA00004123"/>
    </source>
</evidence>
<dbReference type="OMA" id="NTFQKTH"/>